<evidence type="ECO:0000256" key="1">
    <source>
        <dbReference type="ARBA" id="ARBA00023235"/>
    </source>
</evidence>
<gene>
    <name evidence="2" type="primary">iolB</name>
    <name evidence="2" type="ORF">FCG67_02815</name>
</gene>
<dbReference type="InterPro" id="IPR014710">
    <property type="entry name" value="RmlC-like_jellyroll"/>
</dbReference>
<dbReference type="PANTHER" id="PTHR39193">
    <property type="entry name" value="5-DEOXY-GLUCURONATE ISOMERASE"/>
    <property type="match status" value="1"/>
</dbReference>
<dbReference type="InterPro" id="IPR011051">
    <property type="entry name" value="RmlC_Cupin_sf"/>
</dbReference>
<dbReference type="EC" id="5.3.1.30" evidence="2"/>
<evidence type="ECO:0000313" key="2">
    <source>
        <dbReference type="EMBL" id="TJZ81569.1"/>
    </source>
</evidence>
<name>A0ABY2RR86_9NOCA</name>
<keyword evidence="3" id="KW-1185">Reference proteome</keyword>
<dbReference type="Pfam" id="PF04962">
    <property type="entry name" value="KduI"/>
    <property type="match status" value="1"/>
</dbReference>
<accession>A0ABY2RR86</accession>
<organism evidence="2 3">
    <name type="scientific">Rhodococcus oryzae</name>
    <dbReference type="NCBI Taxonomy" id="2571143"/>
    <lineage>
        <taxon>Bacteria</taxon>
        <taxon>Bacillati</taxon>
        <taxon>Actinomycetota</taxon>
        <taxon>Actinomycetes</taxon>
        <taxon>Mycobacteriales</taxon>
        <taxon>Nocardiaceae</taxon>
        <taxon>Rhodococcus</taxon>
    </lineage>
</organism>
<proteinExistence type="predicted"/>
<dbReference type="InterPro" id="IPR024203">
    <property type="entry name" value="Deoxy-glucuronate_isom_IolB"/>
</dbReference>
<dbReference type="NCBIfam" id="TIGR04378">
    <property type="entry name" value="myo_inos_iolB"/>
    <property type="match status" value="1"/>
</dbReference>
<protein>
    <submittedName>
        <fullName evidence="2">5-deoxy-glucuronate isomerase</fullName>
        <ecNumber evidence="2">5.3.1.30</ecNumber>
    </submittedName>
</protein>
<evidence type="ECO:0000313" key="3">
    <source>
        <dbReference type="Proteomes" id="UP000305109"/>
    </source>
</evidence>
<comment type="caution">
    <text evidence="2">The sequence shown here is derived from an EMBL/GenBank/DDBJ whole genome shotgun (WGS) entry which is preliminary data.</text>
</comment>
<dbReference type="PIRSF" id="PIRSF036628">
    <property type="entry name" value="IolB"/>
    <property type="match status" value="1"/>
</dbReference>
<reference evidence="2 3" key="1">
    <citation type="submission" date="2019-04" db="EMBL/GenBank/DDBJ databases">
        <title>Rhodococcus oryzae sp. nov., a novel actinomycete isolated from rhizosphere soil of rice (Oryza sativa L.).</title>
        <authorList>
            <person name="Li C."/>
        </authorList>
    </citation>
    <scope>NUCLEOTIDE SEQUENCE [LARGE SCALE GENOMIC DNA]</scope>
    <source>
        <strain evidence="2 3">NEAU-CX67</strain>
    </source>
</reference>
<dbReference type="InterPro" id="IPR021120">
    <property type="entry name" value="KduI/IolB_isomerase"/>
</dbReference>
<dbReference type="RefSeq" id="WP_136906881.1">
    <property type="nucleotide sequence ID" value="NZ_SUMD01000001.1"/>
</dbReference>
<dbReference type="Gene3D" id="2.60.120.10">
    <property type="entry name" value="Jelly Rolls"/>
    <property type="match status" value="2"/>
</dbReference>
<sequence length="300" mass="32017">MPDANHLPAGTAADGPFALAITPKSAGWSASSLWILELPPGGQVDLDSGDDEIIVLPLSGSAAVGCEGREIALAGRRSVFDGPSDFGYVGRGRAYAVGSVDGGRFALCGARAATDLPFRHVAAAAVPVELRGAGHCSRQVHNFAMADTFDADSILACEVITPAGNWSSYPSHKHDEDTARESALEEIYYFEFGETGGRSVDRGRRGFGFHRVYGTPERPIDVLAEVRTGDAVLVPHGYHGPSVAAPGYDMYYLNVMSGTGTGRSWRIVDDPAHAWIRQTWLGQDVDPRLPLPGPQERERG</sequence>
<dbReference type="PANTHER" id="PTHR39193:SF1">
    <property type="entry name" value="5-DEOXY-GLUCURONATE ISOMERASE"/>
    <property type="match status" value="1"/>
</dbReference>
<dbReference type="SUPFAM" id="SSF51182">
    <property type="entry name" value="RmlC-like cupins"/>
    <property type="match status" value="1"/>
</dbReference>
<dbReference type="EMBL" id="SUMD01000001">
    <property type="protein sequence ID" value="TJZ81569.1"/>
    <property type="molecule type" value="Genomic_DNA"/>
</dbReference>
<dbReference type="Proteomes" id="UP000305109">
    <property type="component" value="Unassembled WGS sequence"/>
</dbReference>
<keyword evidence="1 2" id="KW-0413">Isomerase</keyword>
<dbReference type="GO" id="GO:0102482">
    <property type="term" value="F:5-deoxy-D-glucuronate isomerase activity"/>
    <property type="evidence" value="ECO:0007669"/>
    <property type="project" value="UniProtKB-EC"/>
</dbReference>